<dbReference type="AlphaFoldDB" id="A0AAD2D8M9"/>
<protein>
    <submittedName>
        <fullName evidence="1">Uncharacterized protein</fullName>
    </submittedName>
</protein>
<name>A0AAD2D8M9_EUPCR</name>
<accession>A0AAD2D8M9</accession>
<dbReference type="Proteomes" id="UP001295684">
    <property type="component" value="Unassembled WGS sequence"/>
</dbReference>
<reference evidence="1" key="1">
    <citation type="submission" date="2023-07" db="EMBL/GenBank/DDBJ databases">
        <authorList>
            <consortium name="AG Swart"/>
            <person name="Singh M."/>
            <person name="Singh A."/>
            <person name="Seah K."/>
            <person name="Emmerich C."/>
        </authorList>
    </citation>
    <scope>NUCLEOTIDE SEQUENCE</scope>
    <source>
        <strain evidence="1">DP1</strain>
    </source>
</reference>
<keyword evidence="2" id="KW-1185">Reference proteome</keyword>
<gene>
    <name evidence="1" type="ORF">ECRASSUSDP1_LOCUS26477</name>
</gene>
<organism evidence="1 2">
    <name type="scientific">Euplotes crassus</name>
    <dbReference type="NCBI Taxonomy" id="5936"/>
    <lineage>
        <taxon>Eukaryota</taxon>
        <taxon>Sar</taxon>
        <taxon>Alveolata</taxon>
        <taxon>Ciliophora</taxon>
        <taxon>Intramacronucleata</taxon>
        <taxon>Spirotrichea</taxon>
        <taxon>Hypotrichia</taxon>
        <taxon>Euplotida</taxon>
        <taxon>Euplotidae</taxon>
        <taxon>Moneuplotes</taxon>
    </lineage>
</organism>
<sequence length="174" mass="19903">MISDEDLEIEEEKHQKEFEILKAPFWMNLTKFNFCDGDEDDEAVQILTENLLQSCVNHGIKSLVFTKCKFPLITEENVQNIEIITPEENLRPLYGISFIKCEFEESKQYDKADQIGLLLNCEGLPSRSPSGDPQQVGGGISSITFKNNGFSEVEMAKLKVYLCYAENLMIYEEN</sequence>
<proteinExistence type="predicted"/>
<comment type="caution">
    <text evidence="1">The sequence shown here is derived from an EMBL/GenBank/DDBJ whole genome shotgun (WGS) entry which is preliminary data.</text>
</comment>
<dbReference type="EMBL" id="CAMPGE010027295">
    <property type="protein sequence ID" value="CAI2384937.1"/>
    <property type="molecule type" value="Genomic_DNA"/>
</dbReference>
<evidence type="ECO:0000313" key="1">
    <source>
        <dbReference type="EMBL" id="CAI2384937.1"/>
    </source>
</evidence>
<evidence type="ECO:0000313" key="2">
    <source>
        <dbReference type="Proteomes" id="UP001295684"/>
    </source>
</evidence>